<dbReference type="Gene3D" id="1.10.10.10">
    <property type="entry name" value="Winged helix-like DNA-binding domain superfamily/Winged helix DNA-binding domain"/>
    <property type="match status" value="1"/>
</dbReference>
<proteinExistence type="inferred from homology"/>
<keyword evidence="3" id="KW-0238">DNA-binding</keyword>
<dbReference type="InterPro" id="IPR036390">
    <property type="entry name" value="WH_DNA-bd_sf"/>
</dbReference>
<dbReference type="Gene3D" id="3.40.50.1360">
    <property type="match status" value="1"/>
</dbReference>
<protein>
    <submittedName>
        <fullName evidence="7">SorC family transcriptional regulator</fullName>
    </submittedName>
</protein>
<dbReference type="SUPFAM" id="SSF46785">
    <property type="entry name" value="Winged helix' DNA-binding domain"/>
    <property type="match status" value="1"/>
</dbReference>
<gene>
    <name evidence="7" type="ORF">HU830_07995</name>
</gene>
<reference evidence="7 8" key="1">
    <citation type="submission" date="2020-06" db="EMBL/GenBank/DDBJ databases">
        <authorList>
            <person name="Kang J."/>
        </authorList>
    </citation>
    <scope>NUCLEOTIDE SEQUENCE [LARGE SCALE GENOMIC DNA]</scope>
    <source>
        <strain evidence="7 8">DCY120</strain>
    </source>
</reference>
<dbReference type="GO" id="GO:0003677">
    <property type="term" value="F:DNA binding"/>
    <property type="evidence" value="ECO:0007669"/>
    <property type="project" value="UniProtKB-KW"/>
</dbReference>
<evidence type="ECO:0000256" key="4">
    <source>
        <dbReference type="ARBA" id="ARBA00023163"/>
    </source>
</evidence>
<evidence type="ECO:0000256" key="2">
    <source>
        <dbReference type="ARBA" id="ARBA00023015"/>
    </source>
</evidence>
<evidence type="ECO:0000313" key="8">
    <source>
        <dbReference type="Proteomes" id="UP000563523"/>
    </source>
</evidence>
<comment type="caution">
    <text evidence="7">The sequence shown here is derived from an EMBL/GenBank/DDBJ whole genome shotgun (WGS) entry which is preliminary data.</text>
</comment>
<evidence type="ECO:0000256" key="1">
    <source>
        <dbReference type="ARBA" id="ARBA00010466"/>
    </source>
</evidence>
<dbReference type="PANTHER" id="PTHR34294">
    <property type="entry name" value="TRANSCRIPTIONAL REGULATOR-RELATED"/>
    <property type="match status" value="1"/>
</dbReference>
<dbReference type="PANTHER" id="PTHR34294:SF5">
    <property type="entry name" value="CENTRAL GLYCOLYTIC GENES REGULATOR"/>
    <property type="match status" value="1"/>
</dbReference>
<feature type="domain" description="Sugar-binding" evidence="5">
    <location>
        <begin position="91"/>
        <end position="340"/>
    </location>
</feature>
<evidence type="ECO:0000256" key="3">
    <source>
        <dbReference type="ARBA" id="ARBA00023125"/>
    </source>
</evidence>
<dbReference type="AlphaFoldDB" id="A0A850R518"/>
<accession>A0A850R518</accession>
<dbReference type="Proteomes" id="UP000563523">
    <property type="component" value="Unassembled WGS sequence"/>
</dbReference>
<dbReference type="InterPro" id="IPR037171">
    <property type="entry name" value="NagB/RpiA_transferase-like"/>
</dbReference>
<name>A0A850R518_9LACO</name>
<keyword evidence="8" id="KW-1185">Reference proteome</keyword>
<dbReference type="RefSeq" id="WP_176943226.1">
    <property type="nucleotide sequence ID" value="NZ_JABZEC010000008.1"/>
</dbReference>
<dbReference type="InterPro" id="IPR051054">
    <property type="entry name" value="SorC_transcr_regulators"/>
</dbReference>
<keyword evidence="4" id="KW-0804">Transcription</keyword>
<evidence type="ECO:0000313" key="7">
    <source>
        <dbReference type="EMBL" id="NVY97061.1"/>
    </source>
</evidence>
<evidence type="ECO:0000259" key="6">
    <source>
        <dbReference type="Pfam" id="PF21715"/>
    </source>
</evidence>
<keyword evidence="2" id="KW-0805">Transcription regulation</keyword>
<feature type="domain" description="CggR N-terminal DNA binding" evidence="6">
    <location>
        <begin position="19"/>
        <end position="88"/>
    </location>
</feature>
<dbReference type="InterPro" id="IPR007324">
    <property type="entry name" value="Sugar-bd_dom_put"/>
</dbReference>
<dbReference type="InterPro" id="IPR048715">
    <property type="entry name" value="CggR_N"/>
</dbReference>
<comment type="similarity">
    <text evidence="1">Belongs to the SorC transcriptional regulatory family.</text>
</comment>
<dbReference type="InterPro" id="IPR036388">
    <property type="entry name" value="WH-like_DNA-bd_sf"/>
</dbReference>
<dbReference type="SUPFAM" id="SSF100950">
    <property type="entry name" value="NagB/RpiA/CoA transferase-like"/>
    <property type="match status" value="1"/>
</dbReference>
<dbReference type="Pfam" id="PF21715">
    <property type="entry name" value="CggR_N"/>
    <property type="match status" value="1"/>
</dbReference>
<dbReference type="Pfam" id="PF04198">
    <property type="entry name" value="Sugar-bind"/>
    <property type="match status" value="1"/>
</dbReference>
<organism evidence="7 8">
    <name type="scientific">Bombilactobacillus apium</name>
    <dbReference type="NCBI Taxonomy" id="2675299"/>
    <lineage>
        <taxon>Bacteria</taxon>
        <taxon>Bacillati</taxon>
        <taxon>Bacillota</taxon>
        <taxon>Bacilli</taxon>
        <taxon>Lactobacillales</taxon>
        <taxon>Lactobacillaceae</taxon>
        <taxon>Bombilactobacillus</taxon>
    </lineage>
</organism>
<evidence type="ECO:0000259" key="5">
    <source>
        <dbReference type="Pfam" id="PF04198"/>
    </source>
</evidence>
<sequence length="346" mass="37946">MKNELNWLNALVPDLVQSLRQRYRVLQQIAWLQPVGRRTLSGELEMSERVLRRETDLFREQGLLDSSKSGMILTAEGKELVAHLDVIMSKLNDTFVLGEQLAHHLGIQRVIIIPGDSGSHTQVLKSMGEELNRVLDKLLPLGSSTIAAMGGTTMAAVATALTPQLSKQRQLLFVPARGGLGETMGIQANTICAEMAAHSSGNYRNLYVPEDISPESFQSLVGEPVVRSVLEQISRANVVIHSIGRAKVMAQRRNMTTSEIQLLEERQAVSEAFGVFLDVHGQVVYKVPKIGLQVSDLDKVSDVIAIAGGAQKAQAIQSYMKIAPHQTILITDEAASEMILRDKPLK</sequence>
<dbReference type="GO" id="GO:0030246">
    <property type="term" value="F:carbohydrate binding"/>
    <property type="evidence" value="ECO:0007669"/>
    <property type="project" value="InterPro"/>
</dbReference>
<dbReference type="EMBL" id="JABZEC010000008">
    <property type="protein sequence ID" value="NVY97061.1"/>
    <property type="molecule type" value="Genomic_DNA"/>
</dbReference>